<evidence type="ECO:0000256" key="2">
    <source>
        <dbReference type="SAM" id="SignalP"/>
    </source>
</evidence>
<feature type="signal peptide" evidence="2">
    <location>
        <begin position="1"/>
        <end position="23"/>
    </location>
</feature>
<keyword evidence="2" id="KW-0732">Signal</keyword>
<feature type="transmembrane region" description="Helical" evidence="1">
    <location>
        <begin position="429"/>
        <end position="450"/>
    </location>
</feature>
<feature type="chain" id="PRO_5036403306" evidence="2">
    <location>
        <begin position="24"/>
        <end position="482"/>
    </location>
</feature>
<dbReference type="EMBL" id="CAJPIZ010000035">
    <property type="protein sequence ID" value="CAG2100150.1"/>
    <property type="molecule type" value="Genomic_DNA"/>
</dbReference>
<keyword evidence="4" id="KW-1185">Reference proteome</keyword>
<name>A0A7R9KB43_9ACAR</name>
<organism evidence="3">
    <name type="scientific">Medioppia subpectinata</name>
    <dbReference type="NCBI Taxonomy" id="1979941"/>
    <lineage>
        <taxon>Eukaryota</taxon>
        <taxon>Metazoa</taxon>
        <taxon>Ecdysozoa</taxon>
        <taxon>Arthropoda</taxon>
        <taxon>Chelicerata</taxon>
        <taxon>Arachnida</taxon>
        <taxon>Acari</taxon>
        <taxon>Acariformes</taxon>
        <taxon>Sarcoptiformes</taxon>
        <taxon>Oribatida</taxon>
        <taxon>Brachypylina</taxon>
        <taxon>Oppioidea</taxon>
        <taxon>Oppiidae</taxon>
        <taxon>Medioppia</taxon>
    </lineage>
</organism>
<sequence length="482" mass="54542">MGKLTLLPAVIILIMELGAPVSGMTEVEMDAMLRPIIGFGDPDYPQLYERKQLEAYSKGTLDEWLPHYKSVYDMNADMISIRDGYTRAMIAAAKPDSNYLNKWVYGTINTVKADVPRRIIRSQLSIYTSFIMTNSFDRVHACDWSNIPVPTGNYSKSIGILLFKALLNADKTKPATTLPVLPTLPASNTGSGVASVMTEQDLDTMLRPIIGFGDPNHPQLYERKQLEAYLTSDVPRRIIRSQLSVYTSFVMTNSFDRAHTCDWSNIPVPTGNYSKFIGILLIKALVNADKNMIMVNKNMTMVNKDMIKVDKGVPSVMTEQDVDMMLRPIFGFGDPDYPQIYERKQLEAYCNQKQNKGAGSDVNNILQKLYGKSPSAAKFIKFGYELVQSYNLTCDRIANGTLDEWLPYYKDIHDMNANMKPIRDGYTRAMMILIHVGILLILVCGAFSEVTELEYDNYIRPILGYGDMEYPAYHKRDQLEAY</sequence>
<evidence type="ECO:0000313" key="4">
    <source>
        <dbReference type="Proteomes" id="UP000759131"/>
    </source>
</evidence>
<keyword evidence="1" id="KW-0472">Membrane</keyword>
<keyword evidence="1" id="KW-0812">Transmembrane</keyword>
<protein>
    <submittedName>
        <fullName evidence="3">Uncharacterized protein</fullName>
    </submittedName>
</protein>
<evidence type="ECO:0000313" key="3">
    <source>
        <dbReference type="EMBL" id="CAD7619720.1"/>
    </source>
</evidence>
<dbReference type="AlphaFoldDB" id="A0A7R9KB43"/>
<evidence type="ECO:0000256" key="1">
    <source>
        <dbReference type="SAM" id="Phobius"/>
    </source>
</evidence>
<keyword evidence="1" id="KW-1133">Transmembrane helix</keyword>
<dbReference type="EMBL" id="OC854610">
    <property type="protein sequence ID" value="CAD7619720.1"/>
    <property type="molecule type" value="Genomic_DNA"/>
</dbReference>
<dbReference type="Proteomes" id="UP000759131">
    <property type="component" value="Unassembled WGS sequence"/>
</dbReference>
<reference evidence="3" key="1">
    <citation type="submission" date="2020-11" db="EMBL/GenBank/DDBJ databases">
        <authorList>
            <person name="Tran Van P."/>
        </authorList>
    </citation>
    <scope>NUCLEOTIDE SEQUENCE</scope>
</reference>
<gene>
    <name evidence="3" type="ORF">OSB1V03_LOCUS219</name>
</gene>
<proteinExistence type="predicted"/>
<accession>A0A7R9KB43</accession>